<evidence type="ECO:0000256" key="5">
    <source>
        <dbReference type="ARBA" id="ARBA00022989"/>
    </source>
</evidence>
<dbReference type="PANTHER" id="PTHR43005:SF1">
    <property type="entry name" value="SPERMIDINE_PUTRESCINE TRANSPORT SYSTEM PERMEASE PROTEIN"/>
    <property type="match status" value="1"/>
</dbReference>
<feature type="transmembrane region" description="Helical" evidence="7">
    <location>
        <begin position="287"/>
        <end position="309"/>
    </location>
</feature>
<feature type="transmembrane region" description="Helical" evidence="7">
    <location>
        <begin position="131"/>
        <end position="150"/>
    </location>
</feature>
<evidence type="ECO:0000256" key="7">
    <source>
        <dbReference type="RuleBase" id="RU363032"/>
    </source>
</evidence>
<evidence type="ECO:0000259" key="9">
    <source>
        <dbReference type="PROSITE" id="PS50928"/>
    </source>
</evidence>
<dbReference type="SUPFAM" id="SSF161098">
    <property type="entry name" value="MetI-like"/>
    <property type="match status" value="1"/>
</dbReference>
<dbReference type="AlphaFoldDB" id="A0A417ZBK4"/>
<proteinExistence type="inferred from homology"/>
<feature type="domain" description="ABC transmembrane type-1" evidence="9">
    <location>
        <begin position="94"/>
        <end position="308"/>
    </location>
</feature>
<reference evidence="10 11" key="1">
    <citation type="submission" date="2018-08" db="EMBL/GenBank/DDBJ databases">
        <title>Whole genome sequence analysis of Dermacoccus abyssi bacteria isolated from Deep Mariana trench Micromonospora spp reveals genes involved in the environmental adaptation and production of secondary metabolites.</title>
        <authorList>
            <person name="Abdel-Mageed W.M."/>
            <person name="Lehri B."/>
            <person name="Nouioui I."/>
            <person name="Goodfellow I."/>
            <person name="Jaspars M."/>
            <person name="Karlyshev A."/>
        </authorList>
    </citation>
    <scope>NUCLEOTIDE SEQUENCE [LARGE SCALE GENOMIC DNA]</scope>
    <source>
        <strain evidence="10 11">MT1.1</strain>
    </source>
</reference>
<keyword evidence="4 7" id="KW-0812">Transmembrane</keyword>
<comment type="similarity">
    <text evidence="7">Belongs to the binding-protein-dependent transport system permease family.</text>
</comment>
<dbReference type="InterPro" id="IPR035906">
    <property type="entry name" value="MetI-like_sf"/>
</dbReference>
<keyword evidence="5 7" id="KW-1133">Transmembrane helix</keyword>
<protein>
    <submittedName>
        <fullName evidence="10">Sugar ABC transporter permease</fullName>
    </submittedName>
</protein>
<dbReference type="EMBL" id="QWLM01000001">
    <property type="protein sequence ID" value="RHW48029.1"/>
    <property type="molecule type" value="Genomic_DNA"/>
</dbReference>
<keyword evidence="2 7" id="KW-0813">Transport</keyword>
<dbReference type="GO" id="GO:0055085">
    <property type="term" value="P:transmembrane transport"/>
    <property type="evidence" value="ECO:0007669"/>
    <property type="project" value="InterPro"/>
</dbReference>
<gene>
    <name evidence="10" type="ORF">D1832_00910</name>
</gene>
<dbReference type="InterPro" id="IPR000515">
    <property type="entry name" value="MetI-like"/>
</dbReference>
<evidence type="ECO:0000256" key="2">
    <source>
        <dbReference type="ARBA" id="ARBA00022448"/>
    </source>
</evidence>
<comment type="caution">
    <text evidence="10">The sequence shown here is derived from an EMBL/GenBank/DDBJ whole genome shotgun (WGS) entry which is preliminary data.</text>
</comment>
<feature type="transmembrane region" description="Helical" evidence="7">
    <location>
        <begin position="93"/>
        <end position="119"/>
    </location>
</feature>
<comment type="subcellular location">
    <subcellularLocation>
        <location evidence="1 7">Cell membrane</location>
        <topology evidence="1 7">Multi-pass membrane protein</topology>
    </subcellularLocation>
</comment>
<evidence type="ECO:0000256" key="1">
    <source>
        <dbReference type="ARBA" id="ARBA00004651"/>
    </source>
</evidence>
<dbReference type="PANTHER" id="PTHR43005">
    <property type="entry name" value="BLR7065 PROTEIN"/>
    <property type="match status" value="1"/>
</dbReference>
<evidence type="ECO:0000256" key="4">
    <source>
        <dbReference type="ARBA" id="ARBA00022692"/>
    </source>
</evidence>
<dbReference type="CDD" id="cd06261">
    <property type="entry name" value="TM_PBP2"/>
    <property type="match status" value="1"/>
</dbReference>
<sequence>MSSAAVDTKKSAAADSGKPKKARLSDRAKAERNLGWKLAGPAFVVMVLVTMYPILNALYLSFFKYRLTDPAGKKFVGLQNYLSAFRDTLFWEAMWTTLIITLVTVVVELILGFAIAMLMNKIVMPRRTLRTVVLLPYAIITVVSAFAWKFGFDVSTGFVNHWLHTLSFGSFPLDYDWFGDRWSALFVICLSEIWKTTPFMSLLLLTGLAQVDSSMEEAAKVDGATWWQRLTKVILPNMKAAIMVALLFRTLDAFRIFDNPYVMTGGANKTTSLSMLVSREAIDRVEIGMGSALAVILFLCVLIIAVIFVKGFKVDLAAGRNN</sequence>
<keyword evidence="6 7" id="KW-0472">Membrane</keyword>
<dbReference type="RefSeq" id="WP_118912222.1">
    <property type="nucleotide sequence ID" value="NZ_CBCRVH010000001.1"/>
</dbReference>
<evidence type="ECO:0000313" key="11">
    <source>
        <dbReference type="Proteomes" id="UP000285376"/>
    </source>
</evidence>
<keyword evidence="3" id="KW-1003">Cell membrane</keyword>
<feature type="region of interest" description="Disordered" evidence="8">
    <location>
        <begin position="1"/>
        <end position="26"/>
    </location>
</feature>
<dbReference type="PROSITE" id="PS50928">
    <property type="entry name" value="ABC_TM1"/>
    <property type="match status" value="1"/>
</dbReference>
<evidence type="ECO:0000256" key="6">
    <source>
        <dbReference type="ARBA" id="ARBA00023136"/>
    </source>
</evidence>
<dbReference type="Gene3D" id="1.10.3720.10">
    <property type="entry name" value="MetI-like"/>
    <property type="match status" value="1"/>
</dbReference>
<feature type="transmembrane region" description="Helical" evidence="7">
    <location>
        <begin position="182"/>
        <end position="205"/>
    </location>
</feature>
<name>A0A417ZBK4_9MICO</name>
<evidence type="ECO:0000256" key="8">
    <source>
        <dbReference type="SAM" id="MobiDB-lite"/>
    </source>
</evidence>
<organism evidence="10 11">
    <name type="scientific">Dermacoccus abyssi</name>
    <dbReference type="NCBI Taxonomy" id="322596"/>
    <lineage>
        <taxon>Bacteria</taxon>
        <taxon>Bacillati</taxon>
        <taxon>Actinomycetota</taxon>
        <taxon>Actinomycetes</taxon>
        <taxon>Micrococcales</taxon>
        <taxon>Dermacoccaceae</taxon>
        <taxon>Dermacoccus</taxon>
    </lineage>
</organism>
<feature type="transmembrane region" description="Helical" evidence="7">
    <location>
        <begin position="34"/>
        <end position="55"/>
    </location>
</feature>
<accession>A0A417ZBK4</accession>
<evidence type="ECO:0000256" key="3">
    <source>
        <dbReference type="ARBA" id="ARBA00022475"/>
    </source>
</evidence>
<dbReference type="Pfam" id="PF00528">
    <property type="entry name" value="BPD_transp_1"/>
    <property type="match status" value="1"/>
</dbReference>
<dbReference type="GO" id="GO:0005886">
    <property type="term" value="C:plasma membrane"/>
    <property type="evidence" value="ECO:0007669"/>
    <property type="project" value="UniProtKB-SubCell"/>
</dbReference>
<evidence type="ECO:0000313" key="10">
    <source>
        <dbReference type="EMBL" id="RHW48029.1"/>
    </source>
</evidence>
<dbReference type="Proteomes" id="UP000285376">
    <property type="component" value="Unassembled WGS sequence"/>
</dbReference>